<accession>A0A9Y2L2V7</accession>
<dbReference type="InterPro" id="IPR036034">
    <property type="entry name" value="PDZ_sf"/>
</dbReference>
<dbReference type="Gene3D" id="3.40.30.10">
    <property type="entry name" value="Glutaredoxin"/>
    <property type="match status" value="1"/>
</dbReference>
<sequence length="434" mass="48336">MFRTLTAEIWPLPRVTKSRSSCREIAAVFQGSPAEAIGLMPGWLILQIDGDAPTDHALLRSKRNGIDRITFQNPETDEIWSIPAGAWPHGIKVIPCVNDRLIADIKSANADFQALHAIWNHGDWGEFAKLRGAFESAVLPFGASLVDRFINPARRQARIFASDDIGNMILLALSYKALGLNDLAQKAIETAEHHREKQGIERMPSQYFGLIWFIDILIKLGIGATDEALEMAETAVAGYPELNGLRRLYASVANREGLILWSPLLGKRFPFDYRLPQHDPFDTWPGGPPVSLPDTLATLQDGQFLLVYCLGEYRTNGPFQQELENLIALHQLAPDRIAEVHVITAYDQDPDDSFWRHSNQIEDQLKSASVPFRVLFDATDAAVAQLKVDAFPSLYILNRDGIVLSVEGLAEEDGYWQAIGRNQDPAFLQSDPAS</sequence>
<organism evidence="1 2">
    <name type="scientific">Parasedimentitalea psychrophila</name>
    <dbReference type="NCBI Taxonomy" id="2997337"/>
    <lineage>
        <taxon>Bacteria</taxon>
        <taxon>Pseudomonadati</taxon>
        <taxon>Pseudomonadota</taxon>
        <taxon>Alphaproteobacteria</taxon>
        <taxon>Rhodobacterales</taxon>
        <taxon>Paracoccaceae</taxon>
        <taxon>Parasedimentitalea</taxon>
    </lineage>
</organism>
<dbReference type="EMBL" id="CP127247">
    <property type="protein sequence ID" value="WIY26377.1"/>
    <property type="molecule type" value="Genomic_DNA"/>
</dbReference>
<dbReference type="RefSeq" id="WP_270919324.1">
    <property type="nucleotide sequence ID" value="NZ_CP127247.1"/>
</dbReference>
<reference evidence="1 2" key="1">
    <citation type="submission" date="2023-06" db="EMBL/GenBank/DDBJ databases">
        <title>Parasedimentitalea psychrophila sp. nov., a psychrophilic bacterium isolated from deep-sea sediment.</title>
        <authorList>
            <person name="Li A."/>
        </authorList>
    </citation>
    <scope>NUCLEOTIDE SEQUENCE [LARGE SCALE GENOMIC DNA]</scope>
    <source>
        <strain evidence="1 2">QS115</strain>
    </source>
</reference>
<dbReference type="KEGG" id="ppso:QPJ95_05540"/>
<gene>
    <name evidence="1" type="ORF">QPJ95_05540</name>
</gene>
<name>A0A9Y2L2V7_9RHOB</name>
<dbReference type="Proteomes" id="UP001238334">
    <property type="component" value="Chromosome"/>
</dbReference>
<evidence type="ECO:0008006" key="3">
    <source>
        <dbReference type="Google" id="ProtNLM"/>
    </source>
</evidence>
<proteinExistence type="predicted"/>
<dbReference type="SUPFAM" id="SSF52833">
    <property type="entry name" value="Thioredoxin-like"/>
    <property type="match status" value="1"/>
</dbReference>
<evidence type="ECO:0000313" key="2">
    <source>
        <dbReference type="Proteomes" id="UP001238334"/>
    </source>
</evidence>
<evidence type="ECO:0000313" key="1">
    <source>
        <dbReference type="EMBL" id="WIY26377.1"/>
    </source>
</evidence>
<dbReference type="SUPFAM" id="SSF50156">
    <property type="entry name" value="PDZ domain-like"/>
    <property type="match status" value="1"/>
</dbReference>
<keyword evidence="2" id="KW-1185">Reference proteome</keyword>
<protein>
    <recommendedName>
        <fullName evidence="3">Thioredoxin domain-containing protein</fullName>
    </recommendedName>
</protein>
<dbReference type="AlphaFoldDB" id="A0A9Y2L2V7"/>
<dbReference type="InterPro" id="IPR036249">
    <property type="entry name" value="Thioredoxin-like_sf"/>
</dbReference>